<organism evidence="1 3">
    <name type="scientific">Adineta steineri</name>
    <dbReference type="NCBI Taxonomy" id="433720"/>
    <lineage>
        <taxon>Eukaryota</taxon>
        <taxon>Metazoa</taxon>
        <taxon>Spiralia</taxon>
        <taxon>Gnathifera</taxon>
        <taxon>Rotifera</taxon>
        <taxon>Eurotatoria</taxon>
        <taxon>Bdelloidea</taxon>
        <taxon>Adinetida</taxon>
        <taxon>Adinetidae</taxon>
        <taxon>Adineta</taxon>
    </lineage>
</organism>
<dbReference type="SUPFAM" id="SSF81383">
    <property type="entry name" value="F-box domain"/>
    <property type="match status" value="1"/>
</dbReference>
<dbReference type="EMBL" id="CAJNOE010000245">
    <property type="protein sequence ID" value="CAF1084804.1"/>
    <property type="molecule type" value="Genomic_DNA"/>
</dbReference>
<evidence type="ECO:0000313" key="3">
    <source>
        <dbReference type="Proteomes" id="UP000663860"/>
    </source>
</evidence>
<reference evidence="1" key="1">
    <citation type="submission" date="2021-02" db="EMBL/GenBank/DDBJ databases">
        <authorList>
            <person name="Nowell W R."/>
        </authorList>
    </citation>
    <scope>NUCLEOTIDE SEQUENCE</scope>
</reference>
<gene>
    <name evidence="1" type="ORF">IZO911_LOCUS22164</name>
    <name evidence="2" type="ORF">KXQ929_LOCUS39616</name>
</gene>
<evidence type="ECO:0008006" key="4">
    <source>
        <dbReference type="Google" id="ProtNLM"/>
    </source>
</evidence>
<dbReference type="Proteomes" id="UP000663860">
    <property type="component" value="Unassembled WGS sequence"/>
</dbReference>
<dbReference type="InterPro" id="IPR036047">
    <property type="entry name" value="F-box-like_dom_sf"/>
</dbReference>
<dbReference type="EMBL" id="CAJOBB010007706">
    <property type="protein sequence ID" value="CAF4192626.1"/>
    <property type="molecule type" value="Genomic_DNA"/>
</dbReference>
<dbReference type="Proteomes" id="UP000663868">
    <property type="component" value="Unassembled WGS sequence"/>
</dbReference>
<name>A0A814MYL4_9BILA</name>
<evidence type="ECO:0000313" key="2">
    <source>
        <dbReference type="EMBL" id="CAF4192626.1"/>
    </source>
</evidence>
<comment type="caution">
    <text evidence="1">The sequence shown here is derived from an EMBL/GenBank/DDBJ whole genome shotgun (WGS) entry which is preliminary data.</text>
</comment>
<proteinExistence type="predicted"/>
<accession>A0A814MYL4</accession>
<evidence type="ECO:0000313" key="1">
    <source>
        <dbReference type="EMBL" id="CAF1084804.1"/>
    </source>
</evidence>
<protein>
    <recommendedName>
        <fullName evidence="4">F-box domain-containing protein</fullName>
    </recommendedName>
</protein>
<dbReference type="Gene3D" id="3.80.10.10">
    <property type="entry name" value="Ribonuclease Inhibitor"/>
    <property type="match status" value="1"/>
</dbReference>
<dbReference type="AlphaFoldDB" id="A0A814MYL4"/>
<sequence length="325" mass="38368">MESGAFLDVIPIILNHLDLKSIVNLAQTSHFWQNQIYNNLKLWPKTIELPYIGCMDNYVGVHNTLETVIDIKLWSMIRPPDDPKALEKILTKMASSTASIRRFTFVETVNFKNFIHTDESLRLTALLFPSIRQISFEGNLLSIRGIQYIAMSCKKLKHIEFYQCNTIDIRNACRLFNTKEHQEYLDRLFIYHGFWSKYLIKLPSKDDLSFMALCQRCGLYFNELKNDKEMLCLYHPGTYTGFNHSSSAFSCCSSNTPRYSSTLGCQYTYHNKYSNESSTNQKHYYELHDGHPEYMFQKYTDVKFVLRCSERRRLDKCYRKWNKNQ</sequence>
<dbReference type="InterPro" id="IPR032675">
    <property type="entry name" value="LRR_dom_sf"/>
</dbReference>